<dbReference type="InterPro" id="IPR018226">
    <property type="entry name" value="Barwin_CS"/>
</dbReference>
<evidence type="ECO:0000259" key="3">
    <source>
        <dbReference type="PROSITE" id="PS51174"/>
    </source>
</evidence>
<dbReference type="GO" id="GO:0042742">
    <property type="term" value="P:defense response to bacterium"/>
    <property type="evidence" value="ECO:0007669"/>
    <property type="project" value="InterPro"/>
</dbReference>
<accession>A0AAV8SZK2</accession>
<protein>
    <recommendedName>
        <fullName evidence="3">Barwin domain-containing protein</fullName>
    </recommendedName>
</protein>
<sequence>MERFGLAAISLLLFALSGIVGGHHHCWGHHHCEAEADATAGDSDKRFVNATKKFYNPEKIGWDLNAANAFCKTWNANKPLSWRQKYNWASFCAQDGLKDQPFCGKCLKVTNPATGKQVLARIVDRCNNGGMELDVSLFKKLANNQAGNAESHYMVKYDFVDCRD</sequence>
<dbReference type="InterPro" id="IPR001153">
    <property type="entry name" value="Barwin_dom"/>
</dbReference>
<dbReference type="PANTHER" id="PTHR46351">
    <property type="entry name" value="WOUND-INDUCED PROTEIN WIN2"/>
    <property type="match status" value="1"/>
</dbReference>
<dbReference type="SUPFAM" id="SSF50685">
    <property type="entry name" value="Barwin-like endoglucanases"/>
    <property type="match status" value="1"/>
</dbReference>
<feature type="chain" id="PRO_5043429121" description="Barwin domain-containing protein" evidence="2">
    <location>
        <begin position="23"/>
        <end position="164"/>
    </location>
</feature>
<feature type="domain" description="Barwin" evidence="3">
    <location>
        <begin position="43"/>
        <end position="164"/>
    </location>
</feature>
<dbReference type="GO" id="GO:0050832">
    <property type="term" value="P:defense response to fungus"/>
    <property type="evidence" value="ECO:0007669"/>
    <property type="project" value="InterPro"/>
</dbReference>
<evidence type="ECO:0000313" key="5">
    <source>
        <dbReference type="Proteomes" id="UP001159364"/>
    </source>
</evidence>
<keyword evidence="5" id="KW-1185">Reference proteome</keyword>
<dbReference type="PROSITE" id="PS51174">
    <property type="entry name" value="BARWIN_3"/>
    <property type="match status" value="1"/>
</dbReference>
<evidence type="ECO:0000313" key="4">
    <source>
        <dbReference type="EMBL" id="KAJ8759435.1"/>
    </source>
</evidence>
<feature type="signal peptide" evidence="2">
    <location>
        <begin position="1"/>
        <end position="22"/>
    </location>
</feature>
<evidence type="ECO:0000256" key="2">
    <source>
        <dbReference type="SAM" id="SignalP"/>
    </source>
</evidence>
<reference evidence="4 5" key="1">
    <citation type="submission" date="2021-09" db="EMBL/GenBank/DDBJ databases">
        <title>Genomic insights and catalytic innovation underlie evolution of tropane alkaloids biosynthesis.</title>
        <authorList>
            <person name="Wang Y.-J."/>
            <person name="Tian T."/>
            <person name="Huang J.-P."/>
            <person name="Huang S.-X."/>
        </authorList>
    </citation>
    <scope>NUCLEOTIDE SEQUENCE [LARGE SCALE GENOMIC DNA]</scope>
    <source>
        <strain evidence="4">KIB-2018</strain>
        <tissue evidence="4">Leaf</tissue>
    </source>
</reference>
<keyword evidence="2" id="KW-0732">Signal</keyword>
<dbReference type="InterPro" id="IPR044301">
    <property type="entry name" value="PR4"/>
</dbReference>
<organism evidence="4 5">
    <name type="scientific">Erythroxylum novogranatense</name>
    <dbReference type="NCBI Taxonomy" id="1862640"/>
    <lineage>
        <taxon>Eukaryota</taxon>
        <taxon>Viridiplantae</taxon>
        <taxon>Streptophyta</taxon>
        <taxon>Embryophyta</taxon>
        <taxon>Tracheophyta</taxon>
        <taxon>Spermatophyta</taxon>
        <taxon>Magnoliopsida</taxon>
        <taxon>eudicotyledons</taxon>
        <taxon>Gunneridae</taxon>
        <taxon>Pentapetalae</taxon>
        <taxon>rosids</taxon>
        <taxon>fabids</taxon>
        <taxon>Malpighiales</taxon>
        <taxon>Erythroxylaceae</taxon>
        <taxon>Erythroxylum</taxon>
    </lineage>
</organism>
<dbReference type="PANTHER" id="PTHR46351:SF3">
    <property type="entry name" value="WOUND-INDUCED PROTEIN WIN2"/>
    <property type="match status" value="1"/>
</dbReference>
<gene>
    <name evidence="4" type="ORF">K2173_006966</name>
</gene>
<dbReference type="Pfam" id="PF00967">
    <property type="entry name" value="Barwin"/>
    <property type="match status" value="1"/>
</dbReference>
<comment type="caution">
    <text evidence="4">The sequence shown here is derived from an EMBL/GenBank/DDBJ whole genome shotgun (WGS) entry which is preliminary data.</text>
</comment>
<dbReference type="EMBL" id="JAIWQS010000007">
    <property type="protein sequence ID" value="KAJ8759435.1"/>
    <property type="molecule type" value="Genomic_DNA"/>
</dbReference>
<keyword evidence="1" id="KW-1015">Disulfide bond</keyword>
<dbReference type="PRINTS" id="PR00602">
    <property type="entry name" value="BARWIN"/>
</dbReference>
<proteinExistence type="predicted"/>
<evidence type="ECO:0000256" key="1">
    <source>
        <dbReference type="ARBA" id="ARBA00023157"/>
    </source>
</evidence>
<name>A0AAV8SZK2_9ROSI</name>
<dbReference type="GO" id="GO:0004540">
    <property type="term" value="F:RNA nuclease activity"/>
    <property type="evidence" value="ECO:0007669"/>
    <property type="project" value="InterPro"/>
</dbReference>
<dbReference type="Gene3D" id="2.40.40.10">
    <property type="entry name" value="RlpA-like domain"/>
    <property type="match status" value="1"/>
</dbReference>
<dbReference type="Proteomes" id="UP001159364">
    <property type="component" value="Linkage Group LG07"/>
</dbReference>
<dbReference type="PROSITE" id="PS00771">
    <property type="entry name" value="BARWIN_1"/>
    <property type="match status" value="1"/>
</dbReference>
<dbReference type="InterPro" id="IPR036908">
    <property type="entry name" value="RlpA-like_sf"/>
</dbReference>
<dbReference type="AlphaFoldDB" id="A0AAV8SZK2"/>